<keyword evidence="2" id="KW-1185">Reference proteome</keyword>
<evidence type="ECO:0000313" key="2">
    <source>
        <dbReference type="Proteomes" id="UP000265520"/>
    </source>
</evidence>
<dbReference type="EMBL" id="LXQA010725258">
    <property type="protein sequence ID" value="MCI67853.1"/>
    <property type="molecule type" value="Genomic_DNA"/>
</dbReference>
<reference evidence="1 2" key="1">
    <citation type="journal article" date="2018" name="Front. Plant Sci.">
        <title>Red Clover (Trifolium pratense) and Zigzag Clover (T. medium) - A Picture of Genomic Similarities and Differences.</title>
        <authorList>
            <person name="Dluhosova J."/>
            <person name="Istvanek J."/>
            <person name="Nedelnik J."/>
            <person name="Repkova J."/>
        </authorList>
    </citation>
    <scope>NUCLEOTIDE SEQUENCE [LARGE SCALE GENOMIC DNA]</scope>
    <source>
        <strain evidence="2">cv. 10/8</strain>
        <tissue evidence="1">Leaf</tissue>
    </source>
</reference>
<sequence length="35" mass="4246">MFTNTYRHTDVKIHDEDAVKVDEKWFVYGAEQKDE</sequence>
<name>A0A392U307_9FABA</name>
<feature type="non-terminal residue" evidence="1">
    <location>
        <position position="35"/>
    </location>
</feature>
<keyword evidence="1" id="KW-0479">Metal-binding</keyword>
<accession>A0A392U307</accession>
<organism evidence="1 2">
    <name type="scientific">Trifolium medium</name>
    <dbReference type="NCBI Taxonomy" id="97028"/>
    <lineage>
        <taxon>Eukaryota</taxon>
        <taxon>Viridiplantae</taxon>
        <taxon>Streptophyta</taxon>
        <taxon>Embryophyta</taxon>
        <taxon>Tracheophyta</taxon>
        <taxon>Spermatophyta</taxon>
        <taxon>Magnoliopsida</taxon>
        <taxon>eudicotyledons</taxon>
        <taxon>Gunneridae</taxon>
        <taxon>Pentapetalae</taxon>
        <taxon>rosids</taxon>
        <taxon>fabids</taxon>
        <taxon>Fabales</taxon>
        <taxon>Fabaceae</taxon>
        <taxon>Papilionoideae</taxon>
        <taxon>50 kb inversion clade</taxon>
        <taxon>NPAAA clade</taxon>
        <taxon>Hologalegina</taxon>
        <taxon>IRL clade</taxon>
        <taxon>Trifolieae</taxon>
        <taxon>Trifolium</taxon>
    </lineage>
</organism>
<comment type="caution">
    <text evidence="1">The sequence shown here is derived from an EMBL/GenBank/DDBJ whole genome shotgun (WGS) entry which is preliminary data.</text>
</comment>
<keyword evidence="1" id="KW-0862">Zinc</keyword>
<keyword evidence="1" id="KW-0863">Zinc-finger</keyword>
<protein>
    <submittedName>
        <fullName evidence="1">Zinc-finger of monoamine-oxidase A repressor R1</fullName>
    </submittedName>
</protein>
<dbReference type="AlphaFoldDB" id="A0A392U307"/>
<evidence type="ECO:0000313" key="1">
    <source>
        <dbReference type="EMBL" id="MCI67853.1"/>
    </source>
</evidence>
<dbReference type="GO" id="GO:0008270">
    <property type="term" value="F:zinc ion binding"/>
    <property type="evidence" value="ECO:0007669"/>
    <property type="project" value="UniProtKB-KW"/>
</dbReference>
<dbReference type="Proteomes" id="UP000265520">
    <property type="component" value="Unassembled WGS sequence"/>
</dbReference>
<proteinExistence type="predicted"/>